<sequence>MAFWRPVTGHIQRLDPELVSVADIEKFFADERIVARGRADDDFGYDFEVVIAGRRRRVATVDEDGEVFRGRGVHELAEEMQRVLRKVSVELDGSVLYGEMDLGSVFVTDDDLDPLFEETLESEDSQSFLDQEASASSSGAERGIGQVKFVNPASPASADATVTSDSALTPPTPDAATLAALAGESGPSLVLADVPMSELPVLATAEAQPIAVAKLDELRVLVARDRFNLRRVALPRPSVMVALTVPADGNPKLFVKRDNVRLRWRWEGEMPVVEWIAAAPQSPAAVFAHDELGAGAVARMAVADAVSASFADVRAALLEEPQNGAEALIRALGLGDEYVEVLVEGAPLEALGTRIFEPSKGTEAFEETVAWELLGEGAIASPVMNTLRKVTVERPWVPGIMAAAESALGGALLVHGIGRKQKGKRAGLSLIGGGLLLASGVARVLTTNWMMNVMNRQSSRIEEWKKEQ</sequence>
<feature type="region of interest" description="Disordered" evidence="1">
    <location>
        <begin position="121"/>
        <end position="141"/>
    </location>
</feature>
<keyword evidence="2" id="KW-0472">Membrane</keyword>
<evidence type="ECO:0000256" key="1">
    <source>
        <dbReference type="SAM" id="MobiDB-lite"/>
    </source>
</evidence>
<proteinExistence type="predicted"/>
<keyword evidence="4" id="KW-1185">Reference proteome</keyword>
<gene>
    <name evidence="3" type="ORF">P7079_00970</name>
</gene>
<keyword evidence="2" id="KW-0812">Transmembrane</keyword>
<reference evidence="3 4" key="1">
    <citation type="submission" date="2023-03" db="EMBL/GenBank/DDBJ databases">
        <title>Complete genome of Arcanobacterium canis strain DSM 25104 isolated in 2010 from a canine otitis externa in Germany.</title>
        <authorList>
            <person name="Borowiak M."/>
            <person name="Kreitlow A."/>
            <person name="Malorny B."/>
            <person name="Laemmler C."/>
            <person name="Prenger-Berninghoff E."/>
            <person name="Ploetz M."/>
            <person name="Abdulmawjood A."/>
        </authorList>
    </citation>
    <scope>NUCLEOTIDE SEQUENCE [LARGE SCALE GENOMIC DNA]</scope>
    <source>
        <strain evidence="3 4">DSM 25104</strain>
    </source>
</reference>
<dbReference type="EMBL" id="CP121208">
    <property type="protein sequence ID" value="WFM83586.1"/>
    <property type="molecule type" value="Genomic_DNA"/>
</dbReference>
<evidence type="ECO:0000313" key="3">
    <source>
        <dbReference type="EMBL" id="WFM83586.1"/>
    </source>
</evidence>
<dbReference type="RefSeq" id="WP_278012981.1">
    <property type="nucleotide sequence ID" value="NZ_CP121208.1"/>
</dbReference>
<keyword evidence="2" id="KW-1133">Transmembrane helix</keyword>
<name>A0ABY8FYI6_9ACTO</name>
<evidence type="ECO:0000256" key="2">
    <source>
        <dbReference type="SAM" id="Phobius"/>
    </source>
</evidence>
<evidence type="ECO:0000313" key="4">
    <source>
        <dbReference type="Proteomes" id="UP001215216"/>
    </source>
</evidence>
<organism evidence="3 4">
    <name type="scientific">Arcanobacterium canis</name>
    <dbReference type="NCBI Taxonomy" id="999183"/>
    <lineage>
        <taxon>Bacteria</taxon>
        <taxon>Bacillati</taxon>
        <taxon>Actinomycetota</taxon>
        <taxon>Actinomycetes</taxon>
        <taxon>Actinomycetales</taxon>
        <taxon>Actinomycetaceae</taxon>
        <taxon>Arcanobacterium</taxon>
    </lineage>
</organism>
<feature type="transmembrane region" description="Helical" evidence="2">
    <location>
        <begin position="426"/>
        <end position="445"/>
    </location>
</feature>
<feature type="transmembrane region" description="Helical" evidence="2">
    <location>
        <begin position="396"/>
        <end position="414"/>
    </location>
</feature>
<dbReference type="Proteomes" id="UP001215216">
    <property type="component" value="Chromosome"/>
</dbReference>
<accession>A0ABY8FYI6</accession>
<protein>
    <submittedName>
        <fullName evidence="3">Uncharacterized protein</fullName>
    </submittedName>
</protein>